<dbReference type="GO" id="GO:0006520">
    <property type="term" value="P:amino acid metabolic process"/>
    <property type="evidence" value="ECO:0007669"/>
    <property type="project" value="InterPro"/>
</dbReference>
<protein>
    <recommendedName>
        <fullName evidence="2">Aspartate/ornithine carbamoyltransferase carbamoyl-P binding domain-containing protein</fullName>
    </recommendedName>
</protein>
<dbReference type="AlphaFoldDB" id="A0A2G9ZKV6"/>
<evidence type="ECO:0000313" key="3">
    <source>
        <dbReference type="EMBL" id="PIP33806.1"/>
    </source>
</evidence>
<dbReference type="PRINTS" id="PR00101">
    <property type="entry name" value="ATCASE"/>
</dbReference>
<reference evidence="3 4" key="1">
    <citation type="submission" date="2017-09" db="EMBL/GenBank/DDBJ databases">
        <title>Depth-based differentiation of microbial function through sediment-hosted aquifers and enrichment of novel symbionts in the deep terrestrial subsurface.</title>
        <authorList>
            <person name="Probst A.J."/>
            <person name="Ladd B."/>
            <person name="Jarett J.K."/>
            <person name="Geller-Mcgrath D.E."/>
            <person name="Sieber C.M."/>
            <person name="Emerson J.B."/>
            <person name="Anantharaman K."/>
            <person name="Thomas B.C."/>
            <person name="Malmstrom R."/>
            <person name="Stieglmeier M."/>
            <person name="Klingl A."/>
            <person name="Woyke T."/>
            <person name="Ryan C.M."/>
            <person name="Banfield J.F."/>
        </authorList>
    </citation>
    <scope>NUCLEOTIDE SEQUENCE [LARGE SCALE GENOMIC DNA]</scope>
    <source>
        <strain evidence="3">CG23_combo_of_CG06-09_8_20_14_all_49_15</strain>
    </source>
</reference>
<dbReference type="SUPFAM" id="SSF53671">
    <property type="entry name" value="Aspartate/ornithine carbamoyltransferase"/>
    <property type="match status" value="1"/>
</dbReference>
<evidence type="ECO:0000313" key="4">
    <source>
        <dbReference type="Proteomes" id="UP000230729"/>
    </source>
</evidence>
<dbReference type="Pfam" id="PF02729">
    <property type="entry name" value="OTCace_N"/>
    <property type="match status" value="1"/>
</dbReference>
<dbReference type="GO" id="GO:0016743">
    <property type="term" value="F:carboxyl- or carbamoyltransferase activity"/>
    <property type="evidence" value="ECO:0007669"/>
    <property type="project" value="InterPro"/>
</dbReference>
<dbReference type="PANTHER" id="PTHR45753:SF6">
    <property type="entry name" value="ASPARTATE CARBAMOYLTRANSFERASE"/>
    <property type="match status" value="1"/>
</dbReference>
<organism evidence="3 4">
    <name type="scientific">Candidatus Falkowbacteria bacterium CG23_combo_of_CG06-09_8_20_14_all_49_15</name>
    <dbReference type="NCBI Taxonomy" id="1974572"/>
    <lineage>
        <taxon>Bacteria</taxon>
        <taxon>Candidatus Falkowiibacteriota</taxon>
    </lineage>
</organism>
<comment type="caution">
    <text evidence="3">The sequence shown here is derived from an EMBL/GenBank/DDBJ whole genome shotgun (WGS) entry which is preliminary data.</text>
</comment>
<dbReference type="GO" id="GO:0016597">
    <property type="term" value="F:amino acid binding"/>
    <property type="evidence" value="ECO:0007669"/>
    <property type="project" value="InterPro"/>
</dbReference>
<evidence type="ECO:0000256" key="1">
    <source>
        <dbReference type="ARBA" id="ARBA00022679"/>
    </source>
</evidence>
<evidence type="ECO:0000259" key="2">
    <source>
        <dbReference type="Pfam" id="PF02729"/>
    </source>
</evidence>
<keyword evidence="1" id="KW-0808">Transferase</keyword>
<dbReference type="InterPro" id="IPR006132">
    <property type="entry name" value="Asp/Orn_carbamoyltranf_P-bd"/>
</dbReference>
<proteinExistence type="predicted"/>
<dbReference type="Gene3D" id="3.40.50.1370">
    <property type="entry name" value="Aspartate/ornithine carbamoyltransferase"/>
    <property type="match status" value="2"/>
</dbReference>
<gene>
    <name evidence="3" type="ORF">COX22_02440</name>
</gene>
<dbReference type="PANTHER" id="PTHR45753">
    <property type="entry name" value="ORNITHINE CARBAMOYLTRANSFERASE, MITOCHONDRIAL"/>
    <property type="match status" value="1"/>
</dbReference>
<name>A0A2G9ZKV6_9BACT</name>
<dbReference type="EMBL" id="PCSD01000051">
    <property type="protein sequence ID" value="PIP33806.1"/>
    <property type="molecule type" value="Genomic_DNA"/>
</dbReference>
<dbReference type="InterPro" id="IPR036901">
    <property type="entry name" value="Asp/Orn_carbamoylTrfase_sf"/>
</dbReference>
<accession>A0A2G9ZKV6</accession>
<dbReference type="Proteomes" id="UP000230729">
    <property type="component" value="Unassembled WGS sequence"/>
</dbReference>
<feature type="domain" description="Aspartate/ornithine carbamoyltransferase carbamoyl-P binding" evidence="2">
    <location>
        <begin position="4"/>
        <end position="128"/>
    </location>
</feature>
<sequence>MKMKNLISSTDLNKIEYEKIIRLGVKFAKKGIASDILKGKVIATLFFASSTRNRNAFQSAILRAGGGWIGANSAEELSMGKGESLGDTIRQYSEFCDLIVLRHPDDNAAKIAAENSSVPVINCGSGSESYGFAPAVVLFMMMMYLGKLKNLQIGIYGTPGINRVIKECVPVFGLYKARLYIDALGICPLPKEVEELAGKNGIGSIEYGKLDDFISKVDILFSTRALQKGIKDFPKELESEIMKNYKPINIGHINRMKKGAFFHHISPRVFEVEQDVDSHPKSLWTKRLYFTECALATMIHFLKVNKKF</sequence>